<organism evidence="3 4">
    <name type="scientific">Fulvivirga imtechensis AK7</name>
    <dbReference type="NCBI Taxonomy" id="1237149"/>
    <lineage>
        <taxon>Bacteria</taxon>
        <taxon>Pseudomonadati</taxon>
        <taxon>Bacteroidota</taxon>
        <taxon>Cytophagia</taxon>
        <taxon>Cytophagales</taxon>
        <taxon>Fulvivirgaceae</taxon>
        <taxon>Fulvivirga</taxon>
    </lineage>
</organism>
<evidence type="ECO:0000313" key="4">
    <source>
        <dbReference type="Proteomes" id="UP000011135"/>
    </source>
</evidence>
<evidence type="ECO:0000313" key="3">
    <source>
        <dbReference type="EMBL" id="ELR68394.1"/>
    </source>
</evidence>
<evidence type="ECO:0000256" key="2">
    <source>
        <dbReference type="SAM" id="SignalP"/>
    </source>
</evidence>
<feature type="region of interest" description="Disordered" evidence="1">
    <location>
        <begin position="39"/>
        <end position="58"/>
    </location>
</feature>
<reference evidence="3 4" key="1">
    <citation type="submission" date="2012-12" db="EMBL/GenBank/DDBJ databases">
        <title>Genome assembly of Fulvivirga imtechensis AK7.</title>
        <authorList>
            <person name="Nupur N."/>
            <person name="Khatri I."/>
            <person name="Kumar R."/>
            <person name="Subramanian S."/>
            <person name="Pinnaka A."/>
        </authorList>
    </citation>
    <scope>NUCLEOTIDE SEQUENCE [LARGE SCALE GENOMIC DNA]</scope>
    <source>
        <strain evidence="3 4">AK7</strain>
    </source>
</reference>
<feature type="compositionally biased region" description="Low complexity" evidence="1">
    <location>
        <begin position="42"/>
        <end position="51"/>
    </location>
</feature>
<keyword evidence="4" id="KW-1185">Reference proteome</keyword>
<name>L8JLK9_9BACT</name>
<gene>
    <name evidence="3" type="ORF">C900_00426</name>
</gene>
<comment type="caution">
    <text evidence="3">The sequence shown here is derived from an EMBL/GenBank/DDBJ whole genome shotgun (WGS) entry which is preliminary data.</text>
</comment>
<protein>
    <recommendedName>
        <fullName evidence="5">Lipoprotein</fullName>
    </recommendedName>
</protein>
<dbReference type="AlphaFoldDB" id="L8JLK9"/>
<proteinExistence type="predicted"/>
<feature type="signal peptide" evidence="2">
    <location>
        <begin position="1"/>
        <end position="21"/>
    </location>
</feature>
<accession>L8JLK9</accession>
<sequence>MKKILSLLCIIGLFVATSACTDPNEDILYDINKKLQTGEAAGGTDAAGTTDDPPPAGN</sequence>
<feature type="chain" id="PRO_5003993304" description="Lipoprotein" evidence="2">
    <location>
        <begin position="22"/>
        <end position="58"/>
    </location>
</feature>
<evidence type="ECO:0008006" key="5">
    <source>
        <dbReference type="Google" id="ProtNLM"/>
    </source>
</evidence>
<dbReference type="PROSITE" id="PS51257">
    <property type="entry name" value="PROKAR_LIPOPROTEIN"/>
    <property type="match status" value="1"/>
</dbReference>
<dbReference type="EMBL" id="AMZN01000116">
    <property type="protein sequence ID" value="ELR68394.1"/>
    <property type="molecule type" value="Genomic_DNA"/>
</dbReference>
<dbReference type="RefSeq" id="WP_009583343.1">
    <property type="nucleotide sequence ID" value="NZ_AMZN01000116.1"/>
</dbReference>
<dbReference type="Proteomes" id="UP000011135">
    <property type="component" value="Unassembled WGS sequence"/>
</dbReference>
<evidence type="ECO:0000256" key="1">
    <source>
        <dbReference type="SAM" id="MobiDB-lite"/>
    </source>
</evidence>
<keyword evidence="2" id="KW-0732">Signal</keyword>